<dbReference type="RefSeq" id="WP_145877208.1">
    <property type="nucleotide sequence ID" value="NZ_CP046904.1"/>
</dbReference>
<dbReference type="Gene3D" id="1.25.40.10">
    <property type="entry name" value="Tetratricopeptide repeat domain"/>
    <property type="match status" value="5"/>
</dbReference>
<reference evidence="6" key="2">
    <citation type="submission" date="2019-07" db="EMBL/GenBank/DDBJ databases">
        <authorList>
            <person name="Whitman W."/>
            <person name="Huntemann M."/>
            <person name="Clum A."/>
            <person name="Pillay M."/>
            <person name="Palaniappan K."/>
            <person name="Varghese N."/>
            <person name="Mikhailova N."/>
            <person name="Stamatis D."/>
            <person name="Reddy T."/>
            <person name="Daum C."/>
            <person name="Shapiro N."/>
            <person name="Ivanova N."/>
            <person name="Kyrpides N."/>
            <person name="Woyke T."/>
        </authorList>
    </citation>
    <scope>NUCLEOTIDE SEQUENCE</scope>
    <source>
        <strain evidence="6">CGMCC 1.10685</strain>
    </source>
</reference>
<dbReference type="Pfam" id="PF13432">
    <property type="entry name" value="TPR_16"/>
    <property type="match status" value="5"/>
</dbReference>
<dbReference type="Gene3D" id="1.20.58.2200">
    <property type="match status" value="1"/>
</dbReference>
<dbReference type="PROSITE" id="PS51257">
    <property type="entry name" value="PROKAR_LIPOPROTEIN"/>
    <property type="match status" value="1"/>
</dbReference>
<evidence type="ECO:0000313" key="8">
    <source>
        <dbReference type="Proteomes" id="UP000437862"/>
    </source>
</evidence>
<gene>
    <name evidence="5" type="primary">prsT</name>
    <name evidence="5" type="ORF">GO485_16955</name>
    <name evidence="6" type="ORF">IP92_03460</name>
</gene>
<dbReference type="PANTHER" id="PTHR45586:SF1">
    <property type="entry name" value="LIPOPOLYSACCHARIDE ASSEMBLY PROTEIN B"/>
    <property type="match status" value="1"/>
</dbReference>
<feature type="chain" id="PRO_5044617865" evidence="4">
    <location>
        <begin position="21"/>
        <end position="917"/>
    </location>
</feature>
<evidence type="ECO:0000313" key="6">
    <source>
        <dbReference type="EMBL" id="TWI46027.1"/>
    </source>
</evidence>
<feature type="repeat" description="TPR" evidence="3">
    <location>
        <begin position="703"/>
        <end position="736"/>
    </location>
</feature>
<evidence type="ECO:0000313" key="7">
    <source>
        <dbReference type="Proteomes" id="UP000315112"/>
    </source>
</evidence>
<keyword evidence="6" id="KW-0449">Lipoprotein</keyword>
<feature type="signal peptide" evidence="4">
    <location>
        <begin position="1"/>
        <end position="20"/>
    </location>
</feature>
<dbReference type="OrthoDB" id="5290951at2"/>
<name>A0A562PNM5_9BURK</name>
<reference evidence="6 7" key="1">
    <citation type="journal article" date="2015" name="Stand. Genomic Sci.">
        <title>Genomic Encyclopedia of Bacterial and Archaeal Type Strains, Phase III: the genomes of soil and plant-associated and newly described type strains.</title>
        <authorList>
            <person name="Whitman W.B."/>
            <person name="Woyke T."/>
            <person name="Klenk H.P."/>
            <person name="Zhou Y."/>
            <person name="Lilburn T.G."/>
            <person name="Beck B.J."/>
            <person name="De Vos P."/>
            <person name="Vandamme P."/>
            <person name="Eisen J.A."/>
            <person name="Garrity G."/>
            <person name="Hugenholtz P."/>
            <person name="Kyrpides N.C."/>
        </authorList>
    </citation>
    <scope>NUCLEOTIDE SEQUENCE [LARGE SCALE GENOMIC DNA]</scope>
    <source>
        <strain evidence="6 7">CGMCC 1.10685</strain>
    </source>
</reference>
<dbReference type="InterPro" id="IPR011990">
    <property type="entry name" value="TPR-like_helical_dom_sf"/>
</dbReference>
<evidence type="ECO:0000313" key="5">
    <source>
        <dbReference type="EMBL" id="QGZ40581.1"/>
    </source>
</evidence>
<protein>
    <submittedName>
        <fullName evidence="5">PEP-CTERM system TPR-repeat protein PrsT</fullName>
    </submittedName>
    <submittedName>
        <fullName evidence="6">Putative PEP-CTERM system TPR-repeat lipoprotein</fullName>
    </submittedName>
</protein>
<dbReference type="EMBL" id="VLKW01000006">
    <property type="protein sequence ID" value="TWI46027.1"/>
    <property type="molecule type" value="Genomic_DNA"/>
</dbReference>
<feature type="repeat" description="TPR" evidence="3">
    <location>
        <begin position="125"/>
        <end position="158"/>
    </location>
</feature>
<keyword evidence="2 3" id="KW-0802">TPR repeat</keyword>
<dbReference type="InterPro" id="IPR038440">
    <property type="entry name" value="FimV_C_sf"/>
</dbReference>
<dbReference type="EMBL" id="CP046904">
    <property type="protein sequence ID" value="QGZ40581.1"/>
    <property type="molecule type" value="Genomic_DNA"/>
</dbReference>
<dbReference type="InterPro" id="IPR014266">
    <property type="entry name" value="PEP-CTERM_TPR_PrsT"/>
</dbReference>
<dbReference type="NCBIfam" id="TIGR02917">
    <property type="entry name" value="PEP_TPR_lipo"/>
    <property type="match status" value="1"/>
</dbReference>
<dbReference type="InterPro" id="IPR051012">
    <property type="entry name" value="CellSynth/LPSAsmb/PSIAsmb"/>
</dbReference>
<keyword evidence="4" id="KW-0732">Signal</keyword>
<feature type="repeat" description="TPR" evidence="3">
    <location>
        <begin position="601"/>
        <end position="634"/>
    </location>
</feature>
<evidence type="ECO:0000256" key="1">
    <source>
        <dbReference type="ARBA" id="ARBA00022737"/>
    </source>
</evidence>
<evidence type="ECO:0000256" key="2">
    <source>
        <dbReference type="ARBA" id="ARBA00022803"/>
    </source>
</evidence>
<feature type="repeat" description="TPR" evidence="3">
    <location>
        <begin position="193"/>
        <end position="226"/>
    </location>
</feature>
<dbReference type="Proteomes" id="UP000315112">
    <property type="component" value="Unassembled WGS sequence"/>
</dbReference>
<dbReference type="Proteomes" id="UP000437862">
    <property type="component" value="Chromosome"/>
</dbReference>
<proteinExistence type="predicted"/>
<evidence type="ECO:0000256" key="4">
    <source>
        <dbReference type="SAM" id="SignalP"/>
    </source>
</evidence>
<dbReference type="SUPFAM" id="SSF48452">
    <property type="entry name" value="TPR-like"/>
    <property type="match status" value="5"/>
</dbReference>
<keyword evidence="8" id="KW-1185">Reference proteome</keyword>
<dbReference type="InterPro" id="IPR019734">
    <property type="entry name" value="TPR_rpt"/>
</dbReference>
<sequence>MSLRTTKAAAAAMMLAGALAGCKSDTAESLLADARQYQQKGDNKAAVIQLKNALEKNPDQPQARFLLATIALQMEDALTAEKEARRALALKVPPAEVLPVLGKALTMQGKYQAALDDMAAAPDTPQVLSLRGNAYLGLGKTDEAKQAFDAALAGQPGQGDALTGLARLAASQQQWDDAKRLVEEAIAKNPRHEGAWQLTGDLLRVRNQPQEAMAAYREVLKINPAHRSAHLDQAELNIAARQYDAAQADIDAARKTTPNNFLVLHHQALLDFSRNNMKDAQSNLLKVMQVAPNHMPSVLLSGAVALNLGLLEQAEKDLRRYVEWNPTNLYARKMLVSTLLKTRQLKDAETVLAPALEDGKADASVLELAAERAMLDQRYQQAASYFQQAAQRDPQRGSVRTGLGLAKLALGDRAGGAAELEAAAKLAPGSLDTVATLVRAQTSMGEYDKALASIGLVEKAHPNSPVLLNLKGGAWLGKKDVKAARAAFDAAIAADPTYYPAVANAAQLDLQAKDTAGAKGRFEKLLAKDAKNADAMAALAQIALTQNDQAGATAWLEKAVAEQPDAVDPAIRLGEHYLATGAAPKALTLLSKYQVANADNAALLDLLGRVQMANKDANGAIETFSKLASVRPKSGAAQLRLATAQLARNNEPAAAEALKKAVAVEPDFMQAYVAQADVAMRKRDYEGALAIVRAMQQRFPKSPVALLLEGDLWMTQGKPAQAVRPYERAYALAPTAPMLMKLSKSLLGSGKAAEADRRVAEFRKQHPGEPLAAMYVAENLMGAKQYRQAIVELEGALRAAPDNVVALNNLALAYQQEKDSRALPTAEKAYKLASTHPLVMDTLGWLLVEQGNVARGMPLLREAARLAPDTADVRLHLAQALARSGDKLNARKELEYVLAKGTSQPQQEAARSLMKQL</sequence>
<dbReference type="SMART" id="SM00028">
    <property type="entry name" value="TPR"/>
    <property type="match status" value="18"/>
</dbReference>
<dbReference type="Pfam" id="PF14559">
    <property type="entry name" value="TPR_19"/>
    <property type="match status" value="2"/>
</dbReference>
<keyword evidence="1" id="KW-0677">Repeat</keyword>
<dbReference type="AlphaFoldDB" id="A0A562PNM5"/>
<dbReference type="PANTHER" id="PTHR45586">
    <property type="entry name" value="TPR REPEAT-CONTAINING PROTEIN PA4667"/>
    <property type="match status" value="1"/>
</dbReference>
<dbReference type="PROSITE" id="PS50005">
    <property type="entry name" value="TPR"/>
    <property type="match status" value="4"/>
</dbReference>
<organism evidence="6 7">
    <name type="scientific">Pseudoduganella flava</name>
    <dbReference type="NCBI Taxonomy" id="871742"/>
    <lineage>
        <taxon>Bacteria</taxon>
        <taxon>Pseudomonadati</taxon>
        <taxon>Pseudomonadota</taxon>
        <taxon>Betaproteobacteria</taxon>
        <taxon>Burkholderiales</taxon>
        <taxon>Oxalobacteraceae</taxon>
        <taxon>Telluria group</taxon>
        <taxon>Pseudoduganella</taxon>
    </lineage>
</organism>
<evidence type="ECO:0000256" key="3">
    <source>
        <dbReference type="PROSITE-ProRule" id="PRU00339"/>
    </source>
</evidence>
<reference evidence="5 8" key="3">
    <citation type="submission" date="2019-12" db="EMBL/GenBank/DDBJ databases">
        <title>Draft Genome Sequences of Six Type Strains of the Genus Massilia.</title>
        <authorList>
            <person name="Miess H."/>
            <person name="Frediansyah A."/>
            <person name="Goeker M."/>
            <person name="Gross H."/>
        </authorList>
    </citation>
    <scope>NUCLEOTIDE SEQUENCE [LARGE SCALE GENOMIC DNA]</scope>
    <source>
        <strain evidence="5 8">DSM 26639</strain>
    </source>
</reference>
<accession>A0A562PNM5</accession>